<dbReference type="SUPFAM" id="SSF52266">
    <property type="entry name" value="SGNH hydrolase"/>
    <property type="match status" value="1"/>
</dbReference>
<evidence type="ECO:0008006" key="6">
    <source>
        <dbReference type="Google" id="ProtNLM"/>
    </source>
</evidence>
<evidence type="ECO:0000313" key="5">
    <source>
        <dbReference type="Proteomes" id="UP000886595"/>
    </source>
</evidence>
<keyword evidence="2" id="KW-0443">Lipid metabolism</keyword>
<gene>
    <name evidence="4" type="ORF">Bca52824_096589</name>
</gene>
<dbReference type="GO" id="GO:0016042">
    <property type="term" value="P:lipid catabolic process"/>
    <property type="evidence" value="ECO:0007669"/>
    <property type="project" value="UniProtKB-KW"/>
</dbReference>
<dbReference type="InterPro" id="IPR001087">
    <property type="entry name" value="GDSL"/>
</dbReference>
<dbReference type="Gene3D" id="3.40.50.1110">
    <property type="entry name" value="SGNH hydrolase"/>
    <property type="match status" value="1"/>
</dbReference>
<dbReference type="AlphaFoldDB" id="A0A8X7TIE9"/>
<dbReference type="Proteomes" id="UP000886595">
    <property type="component" value="Unassembled WGS sequence"/>
</dbReference>
<organism evidence="4 5">
    <name type="scientific">Brassica carinata</name>
    <name type="common">Ethiopian mustard</name>
    <name type="synonym">Abyssinian cabbage</name>
    <dbReference type="NCBI Taxonomy" id="52824"/>
    <lineage>
        <taxon>Eukaryota</taxon>
        <taxon>Viridiplantae</taxon>
        <taxon>Streptophyta</taxon>
        <taxon>Embryophyta</taxon>
        <taxon>Tracheophyta</taxon>
        <taxon>Spermatophyta</taxon>
        <taxon>Magnoliopsida</taxon>
        <taxon>eudicotyledons</taxon>
        <taxon>Gunneridae</taxon>
        <taxon>Pentapetalae</taxon>
        <taxon>rosids</taxon>
        <taxon>malvids</taxon>
        <taxon>Brassicales</taxon>
        <taxon>Brassicaceae</taxon>
        <taxon>Brassiceae</taxon>
        <taxon>Brassica</taxon>
    </lineage>
</organism>
<dbReference type="GO" id="GO:0016788">
    <property type="term" value="F:hydrolase activity, acting on ester bonds"/>
    <property type="evidence" value="ECO:0007669"/>
    <property type="project" value="InterPro"/>
</dbReference>
<keyword evidence="2" id="KW-0442">Lipid degradation</keyword>
<dbReference type="EMBL" id="JAAMPC010001012">
    <property type="protein sequence ID" value="KAG2241431.1"/>
    <property type="molecule type" value="Genomic_DNA"/>
</dbReference>
<evidence type="ECO:0000256" key="1">
    <source>
        <dbReference type="ARBA" id="ARBA00008668"/>
    </source>
</evidence>
<dbReference type="Pfam" id="PF00657">
    <property type="entry name" value="Lipase_GDSL"/>
    <property type="match status" value="1"/>
</dbReference>
<comment type="similarity">
    <text evidence="1">Belongs to the 'GDSL' lipolytic enzyme family.</text>
</comment>
<dbReference type="PANTHER" id="PTHR22835:SF678">
    <property type="entry name" value="SINAPINE ESTERASE"/>
    <property type="match status" value="1"/>
</dbReference>
<sequence length="248" mass="27908">EYLGLPLVPPFTDLKMQTLTRELISLLGSNGTGAFLSRGERIHFVTPTDMMDNALILMGEIGGNDLNYAFFVGKPIEEIRELVPLVITTISSAITELIGMGGRTFLVPGNFPLGCSVAYLTLFQTPNMEEYDPITGCLKRLNTFAEYYNKQLQAELDRLRKLYPHVDIIYADYYNALSRLFQEPAKFGFMNRPLPACCGLGGPYHYTSGKKCGFEGVEYCNDPSKYVNWDGVHMTENAYRLIAEEEKH</sequence>
<keyword evidence="3" id="KW-0325">Glycoprotein</keyword>
<evidence type="ECO:0000313" key="4">
    <source>
        <dbReference type="EMBL" id="KAG2241431.1"/>
    </source>
</evidence>
<dbReference type="InterPro" id="IPR036514">
    <property type="entry name" value="SGNH_hydro_sf"/>
</dbReference>
<feature type="non-terminal residue" evidence="4">
    <location>
        <position position="248"/>
    </location>
</feature>
<comment type="caution">
    <text evidence="4">The sequence shown here is derived from an EMBL/GenBank/DDBJ whole genome shotgun (WGS) entry which is preliminary data.</text>
</comment>
<accession>A0A8X7TIE9</accession>
<keyword evidence="5" id="KW-1185">Reference proteome</keyword>
<evidence type="ECO:0000256" key="2">
    <source>
        <dbReference type="ARBA" id="ARBA00022963"/>
    </source>
</evidence>
<name>A0A8X7TIE9_BRACI</name>
<dbReference type="PANTHER" id="PTHR22835">
    <property type="entry name" value="ZINC FINGER FYVE DOMAIN CONTAINING PROTEIN"/>
    <property type="match status" value="1"/>
</dbReference>
<evidence type="ECO:0000256" key="3">
    <source>
        <dbReference type="ARBA" id="ARBA00023180"/>
    </source>
</evidence>
<dbReference type="OrthoDB" id="1600564at2759"/>
<reference evidence="4 5" key="1">
    <citation type="submission" date="2020-02" db="EMBL/GenBank/DDBJ databases">
        <authorList>
            <person name="Ma Q."/>
            <person name="Huang Y."/>
            <person name="Song X."/>
            <person name="Pei D."/>
        </authorList>
    </citation>
    <scope>NUCLEOTIDE SEQUENCE [LARGE SCALE GENOMIC DNA]</scope>
    <source>
        <strain evidence="4">Sxm20200214</strain>
        <tissue evidence="4">Leaf</tissue>
    </source>
</reference>
<proteinExistence type="inferred from homology"/>
<protein>
    <recommendedName>
        <fullName evidence="6">GDSL esterase/lipase</fullName>
    </recommendedName>
</protein>